<protein>
    <recommendedName>
        <fullName evidence="4">Ninja-family protein</fullName>
    </recommendedName>
    <alternativeName>
        <fullName evidence="4">ABI-binding protein</fullName>
    </alternativeName>
</protein>
<gene>
    <name evidence="5" type="ORF">KSP40_PGU008981</name>
</gene>
<evidence type="ECO:0000256" key="4">
    <source>
        <dbReference type="RuleBase" id="RU369029"/>
    </source>
</evidence>
<comment type="subcellular location">
    <subcellularLocation>
        <location evidence="1 4">Nucleus</location>
    </subcellularLocation>
</comment>
<organism evidence="5 6">
    <name type="scientific">Platanthera guangdongensis</name>
    <dbReference type="NCBI Taxonomy" id="2320717"/>
    <lineage>
        <taxon>Eukaryota</taxon>
        <taxon>Viridiplantae</taxon>
        <taxon>Streptophyta</taxon>
        <taxon>Embryophyta</taxon>
        <taxon>Tracheophyta</taxon>
        <taxon>Spermatophyta</taxon>
        <taxon>Magnoliopsida</taxon>
        <taxon>Liliopsida</taxon>
        <taxon>Asparagales</taxon>
        <taxon>Orchidaceae</taxon>
        <taxon>Orchidoideae</taxon>
        <taxon>Orchideae</taxon>
        <taxon>Orchidinae</taxon>
        <taxon>Platanthera</taxon>
    </lineage>
</organism>
<proteinExistence type="inferred from homology"/>
<evidence type="ECO:0000256" key="1">
    <source>
        <dbReference type="ARBA" id="ARBA00004123"/>
    </source>
</evidence>
<dbReference type="PANTHER" id="PTHR31413:SF31">
    <property type="entry name" value="NINJA-FAMILY PROTEIN AFP3"/>
    <property type="match status" value="1"/>
</dbReference>
<comment type="similarity">
    <text evidence="2 4">Belongs to the Ninja family.</text>
</comment>
<sequence>MKKTGGNHGPEKREIVQKLPCITASGDGLEGKTITGFLHRYTVEEDSIMCVCHGLRFSPA</sequence>
<evidence type="ECO:0000256" key="3">
    <source>
        <dbReference type="ARBA" id="ARBA00023242"/>
    </source>
</evidence>
<dbReference type="Proteomes" id="UP001412067">
    <property type="component" value="Unassembled WGS sequence"/>
</dbReference>
<evidence type="ECO:0000256" key="2">
    <source>
        <dbReference type="ARBA" id="ARBA00006081"/>
    </source>
</evidence>
<reference evidence="5 6" key="1">
    <citation type="journal article" date="2022" name="Nat. Plants">
        <title>Genomes of leafy and leafless Platanthera orchids illuminate the evolution of mycoheterotrophy.</title>
        <authorList>
            <person name="Li M.H."/>
            <person name="Liu K.W."/>
            <person name="Li Z."/>
            <person name="Lu H.C."/>
            <person name="Ye Q.L."/>
            <person name="Zhang D."/>
            <person name="Wang J.Y."/>
            <person name="Li Y.F."/>
            <person name="Zhong Z.M."/>
            <person name="Liu X."/>
            <person name="Yu X."/>
            <person name="Liu D.K."/>
            <person name="Tu X.D."/>
            <person name="Liu B."/>
            <person name="Hao Y."/>
            <person name="Liao X.Y."/>
            <person name="Jiang Y.T."/>
            <person name="Sun W.H."/>
            <person name="Chen J."/>
            <person name="Chen Y.Q."/>
            <person name="Ai Y."/>
            <person name="Zhai J.W."/>
            <person name="Wu S.S."/>
            <person name="Zhou Z."/>
            <person name="Hsiao Y.Y."/>
            <person name="Wu W.L."/>
            <person name="Chen Y.Y."/>
            <person name="Lin Y.F."/>
            <person name="Hsu J.L."/>
            <person name="Li C.Y."/>
            <person name="Wang Z.W."/>
            <person name="Zhao X."/>
            <person name="Zhong W.Y."/>
            <person name="Ma X.K."/>
            <person name="Ma L."/>
            <person name="Huang J."/>
            <person name="Chen G.Z."/>
            <person name="Huang M.Z."/>
            <person name="Huang L."/>
            <person name="Peng D.H."/>
            <person name="Luo Y.B."/>
            <person name="Zou S.Q."/>
            <person name="Chen S.P."/>
            <person name="Lan S."/>
            <person name="Tsai W.C."/>
            <person name="Van de Peer Y."/>
            <person name="Liu Z.J."/>
        </authorList>
    </citation>
    <scope>NUCLEOTIDE SEQUENCE [LARGE SCALE GENOMIC DNA]</scope>
    <source>
        <strain evidence="5">Lor288</strain>
    </source>
</reference>
<accession>A0ABR2LKA2</accession>
<evidence type="ECO:0000313" key="6">
    <source>
        <dbReference type="Proteomes" id="UP001412067"/>
    </source>
</evidence>
<comment type="function">
    <text evidence="4">Acts as a negative regulator of abscisic acid (ABA) response.</text>
</comment>
<dbReference type="InterPro" id="IPR031307">
    <property type="entry name" value="Ninja_fam"/>
</dbReference>
<keyword evidence="6" id="KW-1185">Reference proteome</keyword>
<name>A0ABR2LKA2_9ASPA</name>
<comment type="caution">
    <text evidence="5">The sequence shown here is derived from an EMBL/GenBank/DDBJ whole genome shotgun (WGS) entry which is preliminary data.</text>
</comment>
<dbReference type="PANTHER" id="PTHR31413">
    <property type="entry name" value="AFP HOMOLOG 2"/>
    <property type="match status" value="1"/>
</dbReference>
<dbReference type="EMBL" id="JBBWWR010000018">
    <property type="protein sequence ID" value="KAK8943526.1"/>
    <property type="molecule type" value="Genomic_DNA"/>
</dbReference>
<evidence type="ECO:0000313" key="5">
    <source>
        <dbReference type="EMBL" id="KAK8943526.1"/>
    </source>
</evidence>
<keyword evidence="3 4" id="KW-0539">Nucleus</keyword>